<reference evidence="1 2" key="2">
    <citation type="submission" date="2019-01" db="EMBL/GenBank/DDBJ databases">
        <authorList>
            <person name="Li Y."/>
        </authorList>
    </citation>
    <scope>NUCLEOTIDE SEQUENCE [LARGE SCALE GENOMIC DNA]</scope>
    <source>
        <strain evidence="1 2">07D10-4-3</strain>
    </source>
</reference>
<protein>
    <submittedName>
        <fullName evidence="1">Uncharacterized protein</fullName>
    </submittedName>
</protein>
<dbReference type="EMBL" id="SAUY01000106">
    <property type="protein sequence ID" value="RWR24722.1"/>
    <property type="molecule type" value="Genomic_DNA"/>
</dbReference>
<evidence type="ECO:0000313" key="1">
    <source>
        <dbReference type="EMBL" id="RWR24722.1"/>
    </source>
</evidence>
<organism evidence="1 2">
    <name type="scientific">Paenirhodobacter populi</name>
    <dbReference type="NCBI Taxonomy" id="2306993"/>
    <lineage>
        <taxon>Bacteria</taxon>
        <taxon>Pseudomonadati</taxon>
        <taxon>Pseudomonadota</taxon>
        <taxon>Alphaproteobacteria</taxon>
        <taxon>Rhodobacterales</taxon>
        <taxon>Rhodobacter group</taxon>
        <taxon>Paenirhodobacter</taxon>
    </lineage>
</organism>
<dbReference type="Proteomes" id="UP000284451">
    <property type="component" value="Unassembled WGS sequence"/>
</dbReference>
<accession>A0A443JW31</accession>
<evidence type="ECO:0000313" key="2">
    <source>
        <dbReference type="Proteomes" id="UP000284451"/>
    </source>
</evidence>
<dbReference type="AlphaFoldDB" id="A0A443JW31"/>
<proteinExistence type="predicted"/>
<comment type="caution">
    <text evidence="1">The sequence shown here is derived from an EMBL/GenBank/DDBJ whole genome shotgun (WGS) entry which is preliminary data.</text>
</comment>
<sequence length="180" mass="19173">MANQSTITLADGINAPRGPVAEPKVQAVSPAFEAFETLSEALAEACSAEEFRLDPASWDIAYSNPDVAAEDAVNVALEAARAAGNAPIALASDRTLIFVARFVHCAIGVENGPDRINVLHLLEDSQPLWRGTQPGVIAQRGNMLITRSIERLSHLMDLLYGPDDAATIAPDIDPEQTTTL</sequence>
<gene>
    <name evidence="1" type="ORF">D2T29_22645</name>
</gene>
<dbReference type="RefSeq" id="WP_128234249.1">
    <property type="nucleotide sequence ID" value="NZ_SAUY01000106.1"/>
</dbReference>
<reference evidence="1 2" key="1">
    <citation type="submission" date="2019-01" db="EMBL/GenBank/DDBJ databases">
        <title>Sinorhodobacter populi sp. nov. isolated from the symptomatic bark tissue of Populus euramericana canker.</title>
        <authorList>
            <person name="Xu G."/>
        </authorList>
    </citation>
    <scope>NUCLEOTIDE SEQUENCE [LARGE SCALE GENOMIC DNA]</scope>
    <source>
        <strain evidence="1 2">07D10-4-3</strain>
    </source>
</reference>
<name>A0A443JW31_9RHOB</name>